<gene>
    <name evidence="13" type="ORF">ACFQ2J_14485</name>
</gene>
<evidence type="ECO:0000256" key="8">
    <source>
        <dbReference type="ARBA" id="ARBA00022777"/>
    </source>
</evidence>
<dbReference type="InterPro" id="IPR050980">
    <property type="entry name" value="2C_sensor_his_kinase"/>
</dbReference>
<keyword evidence="7" id="KW-0547">Nucleotide-binding</keyword>
<keyword evidence="5" id="KW-0597">Phosphoprotein</keyword>
<feature type="transmembrane region" description="Helical" evidence="11">
    <location>
        <begin position="51"/>
        <end position="74"/>
    </location>
</feature>
<feature type="transmembrane region" description="Helical" evidence="11">
    <location>
        <begin position="192"/>
        <end position="212"/>
    </location>
</feature>
<dbReference type="PROSITE" id="PS50109">
    <property type="entry name" value="HIS_KIN"/>
    <property type="match status" value="1"/>
</dbReference>
<comment type="caution">
    <text evidence="13">The sequence shown here is derived from an EMBL/GenBank/DDBJ whole genome shotgun (WGS) entry which is preliminary data.</text>
</comment>
<dbReference type="SMART" id="SM00388">
    <property type="entry name" value="HisKA"/>
    <property type="match status" value="1"/>
</dbReference>
<dbReference type="SUPFAM" id="SSF47384">
    <property type="entry name" value="Homodimeric domain of signal transducing histidine kinase"/>
    <property type="match status" value="1"/>
</dbReference>
<feature type="transmembrane region" description="Helical" evidence="11">
    <location>
        <begin position="110"/>
        <end position="126"/>
    </location>
</feature>
<dbReference type="EMBL" id="JBHTKL010000005">
    <property type="protein sequence ID" value="MFD1020393.1"/>
    <property type="molecule type" value="Genomic_DNA"/>
</dbReference>
<evidence type="ECO:0000256" key="2">
    <source>
        <dbReference type="ARBA" id="ARBA00004651"/>
    </source>
</evidence>
<dbReference type="Gene3D" id="1.10.287.130">
    <property type="match status" value="1"/>
</dbReference>
<dbReference type="SMART" id="SM00387">
    <property type="entry name" value="HATPase_c"/>
    <property type="match status" value="1"/>
</dbReference>
<dbReference type="InterPro" id="IPR003661">
    <property type="entry name" value="HisK_dim/P_dom"/>
</dbReference>
<feature type="transmembrane region" description="Helical" evidence="11">
    <location>
        <begin position="138"/>
        <end position="156"/>
    </location>
</feature>
<dbReference type="Pfam" id="PF02518">
    <property type="entry name" value="HATPase_c"/>
    <property type="match status" value="1"/>
</dbReference>
<proteinExistence type="predicted"/>
<evidence type="ECO:0000256" key="3">
    <source>
        <dbReference type="ARBA" id="ARBA00012438"/>
    </source>
</evidence>
<keyword evidence="11" id="KW-1133">Transmembrane helix</keyword>
<reference evidence="14" key="1">
    <citation type="journal article" date="2019" name="Int. J. Syst. Evol. Microbiol.">
        <title>The Global Catalogue of Microorganisms (GCM) 10K type strain sequencing project: providing services to taxonomists for standard genome sequencing and annotation.</title>
        <authorList>
            <consortium name="The Broad Institute Genomics Platform"/>
            <consortium name="The Broad Institute Genome Sequencing Center for Infectious Disease"/>
            <person name="Wu L."/>
            <person name="Ma J."/>
        </authorList>
    </citation>
    <scope>NUCLEOTIDE SEQUENCE [LARGE SCALE GENOMIC DNA]</scope>
    <source>
        <strain evidence="14">CCUG 56607</strain>
    </source>
</reference>
<dbReference type="SUPFAM" id="SSF55874">
    <property type="entry name" value="ATPase domain of HSP90 chaperone/DNA topoisomerase II/histidine kinase"/>
    <property type="match status" value="1"/>
</dbReference>
<evidence type="ECO:0000256" key="9">
    <source>
        <dbReference type="ARBA" id="ARBA00022840"/>
    </source>
</evidence>
<evidence type="ECO:0000256" key="10">
    <source>
        <dbReference type="ARBA" id="ARBA00023012"/>
    </source>
</evidence>
<keyword evidence="4" id="KW-1003">Cell membrane</keyword>
<evidence type="ECO:0000256" key="5">
    <source>
        <dbReference type="ARBA" id="ARBA00022553"/>
    </source>
</evidence>
<keyword evidence="9" id="KW-0067">ATP-binding</keyword>
<dbReference type="PANTHER" id="PTHR44936:SF10">
    <property type="entry name" value="SENSOR PROTEIN RSTB"/>
    <property type="match status" value="1"/>
</dbReference>
<evidence type="ECO:0000256" key="7">
    <source>
        <dbReference type="ARBA" id="ARBA00022741"/>
    </source>
</evidence>
<evidence type="ECO:0000256" key="1">
    <source>
        <dbReference type="ARBA" id="ARBA00000085"/>
    </source>
</evidence>
<keyword evidence="11" id="KW-0812">Transmembrane</keyword>
<keyword evidence="14" id="KW-1185">Reference proteome</keyword>
<dbReference type="Pfam" id="PF00512">
    <property type="entry name" value="HisKA"/>
    <property type="match status" value="1"/>
</dbReference>
<organism evidence="13 14">
    <name type="scientific">Thalassobacillus hwangdonensis</name>
    <dbReference type="NCBI Taxonomy" id="546108"/>
    <lineage>
        <taxon>Bacteria</taxon>
        <taxon>Bacillati</taxon>
        <taxon>Bacillota</taxon>
        <taxon>Bacilli</taxon>
        <taxon>Bacillales</taxon>
        <taxon>Bacillaceae</taxon>
        <taxon>Thalassobacillus</taxon>
    </lineage>
</organism>
<keyword evidence="6" id="KW-0808">Transferase</keyword>
<accession>A0ABW3L6L6</accession>
<dbReference type="EC" id="2.7.13.3" evidence="3"/>
<evidence type="ECO:0000313" key="14">
    <source>
        <dbReference type="Proteomes" id="UP001596990"/>
    </source>
</evidence>
<name>A0ABW3L6L6_9BACI</name>
<keyword evidence="8 13" id="KW-0418">Kinase</keyword>
<evidence type="ECO:0000256" key="4">
    <source>
        <dbReference type="ARBA" id="ARBA00022475"/>
    </source>
</evidence>
<dbReference type="InterPro" id="IPR036890">
    <property type="entry name" value="HATPase_C_sf"/>
</dbReference>
<dbReference type="InterPro" id="IPR004358">
    <property type="entry name" value="Sig_transdc_His_kin-like_C"/>
</dbReference>
<keyword evidence="11" id="KW-0472">Membrane</keyword>
<dbReference type="GO" id="GO:0016301">
    <property type="term" value="F:kinase activity"/>
    <property type="evidence" value="ECO:0007669"/>
    <property type="project" value="UniProtKB-KW"/>
</dbReference>
<evidence type="ECO:0000313" key="13">
    <source>
        <dbReference type="EMBL" id="MFD1020393.1"/>
    </source>
</evidence>
<dbReference type="PRINTS" id="PR00344">
    <property type="entry name" value="BCTRLSENSOR"/>
</dbReference>
<keyword evidence="10" id="KW-0902">Two-component regulatory system</keyword>
<feature type="domain" description="Histidine kinase" evidence="12">
    <location>
        <begin position="247"/>
        <end position="448"/>
    </location>
</feature>
<dbReference type="CDD" id="cd00082">
    <property type="entry name" value="HisKA"/>
    <property type="match status" value="1"/>
</dbReference>
<evidence type="ECO:0000259" key="12">
    <source>
        <dbReference type="PROSITE" id="PS50109"/>
    </source>
</evidence>
<comment type="subcellular location">
    <subcellularLocation>
        <location evidence="2">Cell membrane</location>
        <topology evidence="2">Multi-pass membrane protein</topology>
    </subcellularLocation>
</comment>
<dbReference type="InterPro" id="IPR005467">
    <property type="entry name" value="His_kinase_dom"/>
</dbReference>
<sequence>MNRKMNGAWGISGFVLLFYGMLFPALSTEWSGFIFEKIEISMQGEDSGQLLVVTFSYIARNAITFTMIYFGIMLLTKYMTNTARDLLFQSVFLVQAVIAIYTLNILYSEYYAYLPHLLTVVCILLFNRQLHAERYHSLLFFILLLLTIGAMQWLNLTPSLSRYGFGQNDFAVSLKAVDEYLTGQSLLNSMSIIFFLAFIFIALIFTMLIRLFSNQLETQRLFHEQGIELQKTKDDLIESKVYQEMHTLVHDLKTPLVSVEGLISLMEMKADASDTKTMNYYERIHQSISKMKDMIADMLSEDVRNEIEIEELMDYVLSHLSMDEQSIEFELITEDPVPTIQVNKIRMARAISNIIENSLIYLHETGGKITVTVRATEAHVSIEVIDDGPGIDKEDLLHIWKEGFSTKNSSGIGLPFVKRVIENHQGTINVASIPGSHTKTTITLPHQQGKEAVS</sequence>
<dbReference type="RefSeq" id="WP_386061927.1">
    <property type="nucleotide sequence ID" value="NZ_JBHTKL010000005.1"/>
</dbReference>
<dbReference type="Gene3D" id="3.30.565.10">
    <property type="entry name" value="Histidine kinase-like ATPase, C-terminal domain"/>
    <property type="match status" value="1"/>
</dbReference>
<dbReference type="Proteomes" id="UP001596990">
    <property type="component" value="Unassembled WGS sequence"/>
</dbReference>
<dbReference type="InterPro" id="IPR003594">
    <property type="entry name" value="HATPase_dom"/>
</dbReference>
<dbReference type="PANTHER" id="PTHR44936">
    <property type="entry name" value="SENSOR PROTEIN CREC"/>
    <property type="match status" value="1"/>
</dbReference>
<feature type="transmembrane region" description="Helical" evidence="11">
    <location>
        <begin position="86"/>
        <end position="104"/>
    </location>
</feature>
<comment type="catalytic activity">
    <reaction evidence="1">
        <text>ATP + protein L-histidine = ADP + protein N-phospho-L-histidine.</text>
        <dbReference type="EC" id="2.7.13.3"/>
    </reaction>
</comment>
<evidence type="ECO:0000256" key="11">
    <source>
        <dbReference type="SAM" id="Phobius"/>
    </source>
</evidence>
<dbReference type="InterPro" id="IPR036097">
    <property type="entry name" value="HisK_dim/P_sf"/>
</dbReference>
<evidence type="ECO:0000256" key="6">
    <source>
        <dbReference type="ARBA" id="ARBA00022679"/>
    </source>
</evidence>
<protein>
    <recommendedName>
        <fullName evidence="3">histidine kinase</fullName>
        <ecNumber evidence="3">2.7.13.3</ecNumber>
    </recommendedName>
</protein>